<evidence type="ECO:0000256" key="1">
    <source>
        <dbReference type="SAM" id="Phobius"/>
    </source>
</evidence>
<dbReference type="Gramene" id="TuG1812G0600004279.01.T01">
    <property type="protein sequence ID" value="TuG1812G0600004279.01.T01"/>
    <property type="gene ID" value="TuG1812G0600004279.01"/>
</dbReference>
<evidence type="ECO:0000313" key="2">
    <source>
        <dbReference type="EnsemblPlants" id="TuG1812G0600004279.01.T01"/>
    </source>
</evidence>
<keyword evidence="1" id="KW-1133">Transmembrane helix</keyword>
<keyword evidence="1" id="KW-0812">Transmembrane</keyword>
<evidence type="ECO:0000313" key="3">
    <source>
        <dbReference type="Proteomes" id="UP000015106"/>
    </source>
</evidence>
<reference evidence="3" key="1">
    <citation type="journal article" date="2013" name="Nature">
        <title>Draft genome of the wheat A-genome progenitor Triticum urartu.</title>
        <authorList>
            <person name="Ling H.Q."/>
            <person name="Zhao S."/>
            <person name="Liu D."/>
            <person name="Wang J."/>
            <person name="Sun H."/>
            <person name="Zhang C."/>
            <person name="Fan H."/>
            <person name="Li D."/>
            <person name="Dong L."/>
            <person name="Tao Y."/>
            <person name="Gao C."/>
            <person name="Wu H."/>
            <person name="Li Y."/>
            <person name="Cui Y."/>
            <person name="Guo X."/>
            <person name="Zheng S."/>
            <person name="Wang B."/>
            <person name="Yu K."/>
            <person name="Liang Q."/>
            <person name="Yang W."/>
            <person name="Lou X."/>
            <person name="Chen J."/>
            <person name="Feng M."/>
            <person name="Jian J."/>
            <person name="Zhang X."/>
            <person name="Luo G."/>
            <person name="Jiang Y."/>
            <person name="Liu J."/>
            <person name="Wang Z."/>
            <person name="Sha Y."/>
            <person name="Zhang B."/>
            <person name="Wu H."/>
            <person name="Tang D."/>
            <person name="Shen Q."/>
            <person name="Xue P."/>
            <person name="Zou S."/>
            <person name="Wang X."/>
            <person name="Liu X."/>
            <person name="Wang F."/>
            <person name="Yang Y."/>
            <person name="An X."/>
            <person name="Dong Z."/>
            <person name="Zhang K."/>
            <person name="Zhang X."/>
            <person name="Luo M.C."/>
            <person name="Dvorak J."/>
            <person name="Tong Y."/>
            <person name="Wang J."/>
            <person name="Yang H."/>
            <person name="Li Z."/>
            <person name="Wang D."/>
            <person name="Zhang A."/>
            <person name="Wang J."/>
        </authorList>
    </citation>
    <scope>NUCLEOTIDE SEQUENCE</scope>
    <source>
        <strain evidence="3">cv. G1812</strain>
    </source>
</reference>
<organism evidence="2 3">
    <name type="scientific">Triticum urartu</name>
    <name type="common">Red wild einkorn</name>
    <name type="synonym">Crithodium urartu</name>
    <dbReference type="NCBI Taxonomy" id="4572"/>
    <lineage>
        <taxon>Eukaryota</taxon>
        <taxon>Viridiplantae</taxon>
        <taxon>Streptophyta</taxon>
        <taxon>Embryophyta</taxon>
        <taxon>Tracheophyta</taxon>
        <taxon>Spermatophyta</taxon>
        <taxon>Magnoliopsida</taxon>
        <taxon>Liliopsida</taxon>
        <taxon>Poales</taxon>
        <taxon>Poaceae</taxon>
        <taxon>BOP clade</taxon>
        <taxon>Pooideae</taxon>
        <taxon>Triticodae</taxon>
        <taxon>Triticeae</taxon>
        <taxon>Triticinae</taxon>
        <taxon>Triticum</taxon>
    </lineage>
</organism>
<keyword evidence="1" id="KW-0472">Membrane</keyword>
<accession>A0A8R7QW41</accession>
<protein>
    <submittedName>
        <fullName evidence="2">Uncharacterized protein</fullName>
    </submittedName>
</protein>
<dbReference type="Proteomes" id="UP000015106">
    <property type="component" value="Chromosome 6"/>
</dbReference>
<keyword evidence="3" id="KW-1185">Reference proteome</keyword>
<reference evidence="2" key="2">
    <citation type="submission" date="2018-03" db="EMBL/GenBank/DDBJ databases">
        <title>The Triticum urartu genome reveals the dynamic nature of wheat genome evolution.</title>
        <authorList>
            <person name="Ling H."/>
            <person name="Ma B."/>
            <person name="Shi X."/>
            <person name="Liu H."/>
            <person name="Dong L."/>
            <person name="Sun H."/>
            <person name="Cao Y."/>
            <person name="Gao Q."/>
            <person name="Zheng S."/>
            <person name="Li Y."/>
            <person name="Yu Y."/>
            <person name="Du H."/>
            <person name="Qi M."/>
            <person name="Li Y."/>
            <person name="Yu H."/>
            <person name="Cui Y."/>
            <person name="Wang N."/>
            <person name="Chen C."/>
            <person name="Wu H."/>
            <person name="Zhao Y."/>
            <person name="Zhang J."/>
            <person name="Li Y."/>
            <person name="Zhou W."/>
            <person name="Zhang B."/>
            <person name="Hu W."/>
            <person name="Eijk M."/>
            <person name="Tang J."/>
            <person name="Witsenboer H."/>
            <person name="Zhao S."/>
            <person name="Li Z."/>
            <person name="Zhang A."/>
            <person name="Wang D."/>
            <person name="Liang C."/>
        </authorList>
    </citation>
    <scope>NUCLEOTIDE SEQUENCE [LARGE SCALE GENOMIC DNA]</scope>
    <source>
        <strain evidence="2">cv. G1812</strain>
    </source>
</reference>
<proteinExistence type="predicted"/>
<reference evidence="2" key="3">
    <citation type="submission" date="2022-06" db="UniProtKB">
        <authorList>
            <consortium name="EnsemblPlants"/>
        </authorList>
    </citation>
    <scope>IDENTIFICATION</scope>
</reference>
<dbReference type="EnsemblPlants" id="TuG1812G0600004279.01.T01">
    <property type="protein sequence ID" value="TuG1812G0600004279.01.T01"/>
    <property type="gene ID" value="TuG1812G0600004279.01"/>
</dbReference>
<dbReference type="AlphaFoldDB" id="A0A8R7QW41"/>
<name>A0A8R7QW41_TRIUA</name>
<feature type="transmembrane region" description="Helical" evidence="1">
    <location>
        <begin position="49"/>
        <end position="73"/>
    </location>
</feature>
<sequence length="106" mass="11844">GSAEQISDISRITKHCSQRVRARNPGITGHPFSGDRHDLLRRQLRTIRLWFLPSGMGPANLFILVLTTTAPLLSTSQPFNYSMAKPSMVWINNASSSYYDIPTVDP</sequence>